<protein>
    <submittedName>
        <fullName evidence="5">Competence type IV pilus ATPase ComGA</fullName>
    </submittedName>
</protein>
<dbReference type="GO" id="GO:0005886">
    <property type="term" value="C:plasma membrane"/>
    <property type="evidence" value="ECO:0007669"/>
    <property type="project" value="TreeGrafter"/>
</dbReference>
<dbReference type="AlphaFoldDB" id="A0A9X3FNI5"/>
<dbReference type="EMBL" id="JAPRFR010000001">
    <property type="protein sequence ID" value="MCZ0725311.1"/>
    <property type="molecule type" value="Genomic_DNA"/>
</dbReference>
<dbReference type="InterPro" id="IPR001482">
    <property type="entry name" value="T2SS/T4SS_dom"/>
</dbReference>
<dbReference type="InterPro" id="IPR047667">
    <property type="entry name" value="ATPase_ComGA"/>
</dbReference>
<dbReference type="GO" id="GO:0016887">
    <property type="term" value="F:ATP hydrolysis activity"/>
    <property type="evidence" value="ECO:0007669"/>
    <property type="project" value="TreeGrafter"/>
</dbReference>
<evidence type="ECO:0000313" key="5">
    <source>
        <dbReference type="EMBL" id="MCZ0725311.1"/>
    </source>
</evidence>
<dbReference type="Pfam" id="PF00437">
    <property type="entry name" value="T2SSE"/>
    <property type="match status" value="1"/>
</dbReference>
<sequence>MQVKFEEWLNKARQCHCDDIHINPGEDGYQVFIRYRGKLNLVEEMTLDQGSKMIRYRGKLNLVEEMTLDQGSKMIRYIKYIANMEVGERRRPQDGGLLYSLADGQNVELRISTIGNYLLQESLVVRLLHQNHSYCPKTNDVNREDYLALEQAMQRKSGLIIFSGPVASGKTTTIYQLLRQAYQKRKQQVITIENPVEIKESAFLQTEVNPKAGIDYDHLISASLRHHPDILVIGEVRNEHTARMMIRAALTGHLVLATIHAKNTRGVIGRLKELGITKEQLRQTLLMVTSQRLLPSAQVNDQQMVIYERLDGENLLLAVNNQAFTKNFKSLNYKLREAVASGYISEQSYQYHHIEDSFDD</sequence>
<evidence type="ECO:0000259" key="4">
    <source>
        <dbReference type="Pfam" id="PF00437"/>
    </source>
</evidence>
<organism evidence="5 6">
    <name type="scientific">Aerococcus kribbianus</name>
    <dbReference type="NCBI Taxonomy" id="2999064"/>
    <lineage>
        <taxon>Bacteria</taxon>
        <taxon>Bacillati</taxon>
        <taxon>Bacillota</taxon>
        <taxon>Bacilli</taxon>
        <taxon>Lactobacillales</taxon>
        <taxon>Aerococcaceae</taxon>
        <taxon>Aerococcus</taxon>
    </lineage>
</organism>
<evidence type="ECO:0000256" key="2">
    <source>
        <dbReference type="ARBA" id="ARBA00022741"/>
    </source>
</evidence>
<evidence type="ECO:0000256" key="3">
    <source>
        <dbReference type="ARBA" id="ARBA00022840"/>
    </source>
</evidence>
<dbReference type="NCBIfam" id="NF041000">
    <property type="entry name" value="ATPase_ComGA"/>
    <property type="match status" value="1"/>
</dbReference>
<keyword evidence="3" id="KW-0067">ATP-binding</keyword>
<evidence type="ECO:0000256" key="1">
    <source>
        <dbReference type="ARBA" id="ARBA00006611"/>
    </source>
</evidence>
<dbReference type="PANTHER" id="PTHR30258:SF2">
    <property type="entry name" value="COMG OPERON PROTEIN 1"/>
    <property type="match status" value="1"/>
</dbReference>
<keyword evidence="6" id="KW-1185">Reference proteome</keyword>
<evidence type="ECO:0000313" key="6">
    <source>
        <dbReference type="Proteomes" id="UP001146670"/>
    </source>
</evidence>
<reference evidence="5" key="1">
    <citation type="submission" date="2022-12" db="EMBL/GenBank/DDBJ databases">
        <title>Description and comparative metabolic analysis of Aerococcus sp. nov., isolated from the feces of a pig.</title>
        <authorList>
            <person name="Chang Y.-H."/>
        </authorList>
    </citation>
    <scope>NUCLEOTIDE SEQUENCE</scope>
    <source>
        <strain evidence="5">YH-aer222</strain>
    </source>
</reference>
<name>A0A9X3FNI5_9LACT</name>
<dbReference type="Gene3D" id="3.30.450.90">
    <property type="match status" value="2"/>
</dbReference>
<proteinExistence type="inferred from homology"/>
<accession>A0A9X3FNI5</accession>
<dbReference type="Proteomes" id="UP001146670">
    <property type="component" value="Unassembled WGS sequence"/>
</dbReference>
<dbReference type="CDD" id="cd01129">
    <property type="entry name" value="PulE-GspE-like"/>
    <property type="match status" value="1"/>
</dbReference>
<comment type="similarity">
    <text evidence="1">Belongs to the GSP E family.</text>
</comment>
<dbReference type="PANTHER" id="PTHR30258">
    <property type="entry name" value="TYPE II SECRETION SYSTEM PROTEIN GSPE-RELATED"/>
    <property type="match status" value="1"/>
</dbReference>
<keyword evidence="2" id="KW-0547">Nucleotide-binding</keyword>
<dbReference type="Gene3D" id="3.40.50.300">
    <property type="entry name" value="P-loop containing nucleotide triphosphate hydrolases"/>
    <property type="match status" value="1"/>
</dbReference>
<comment type="caution">
    <text evidence="5">The sequence shown here is derived from an EMBL/GenBank/DDBJ whole genome shotgun (WGS) entry which is preliminary data.</text>
</comment>
<dbReference type="SUPFAM" id="SSF52540">
    <property type="entry name" value="P-loop containing nucleoside triphosphate hydrolases"/>
    <property type="match status" value="1"/>
</dbReference>
<dbReference type="InterPro" id="IPR027417">
    <property type="entry name" value="P-loop_NTPase"/>
</dbReference>
<dbReference type="GO" id="GO:0005524">
    <property type="term" value="F:ATP binding"/>
    <property type="evidence" value="ECO:0007669"/>
    <property type="project" value="UniProtKB-KW"/>
</dbReference>
<feature type="domain" description="Bacterial type II secretion system protein E" evidence="4">
    <location>
        <begin position="53"/>
        <end position="303"/>
    </location>
</feature>
<gene>
    <name evidence="5" type="primary">comGA</name>
    <name evidence="5" type="ORF">OW157_01870</name>
</gene>
<dbReference type="RefSeq" id="WP_268751634.1">
    <property type="nucleotide sequence ID" value="NZ_JAPRFQ010000001.1"/>
</dbReference>